<evidence type="ECO:0000313" key="2">
    <source>
        <dbReference type="Proteomes" id="UP000756346"/>
    </source>
</evidence>
<accession>A0A9P9BI91</accession>
<dbReference type="OrthoDB" id="426882at2759"/>
<dbReference type="RefSeq" id="XP_046005097.1">
    <property type="nucleotide sequence ID" value="XM_046155736.1"/>
</dbReference>
<dbReference type="PANTHER" id="PTHR47256:SF1">
    <property type="entry name" value="ZN(II)2CYS6 TRANSCRIPTION FACTOR (EUROFUNG)"/>
    <property type="match status" value="1"/>
</dbReference>
<dbReference type="AlphaFoldDB" id="A0A9P9BI91"/>
<dbReference type="PANTHER" id="PTHR47256">
    <property type="entry name" value="ZN(II)2CYS6 TRANSCRIPTION FACTOR (EUROFUNG)-RELATED"/>
    <property type="match status" value="1"/>
</dbReference>
<keyword evidence="2" id="KW-1185">Reference proteome</keyword>
<comment type="caution">
    <text evidence="1">The sequence shown here is derived from an EMBL/GenBank/DDBJ whole genome shotgun (WGS) entry which is preliminary data.</text>
</comment>
<dbReference type="CDD" id="cd12148">
    <property type="entry name" value="fungal_TF_MHR"/>
    <property type="match status" value="1"/>
</dbReference>
<proteinExistence type="predicted"/>
<dbReference type="InterPro" id="IPR053187">
    <property type="entry name" value="Notoamide_regulator"/>
</dbReference>
<organism evidence="1 2">
    <name type="scientific">Microdochium trichocladiopsis</name>
    <dbReference type="NCBI Taxonomy" id="1682393"/>
    <lineage>
        <taxon>Eukaryota</taxon>
        <taxon>Fungi</taxon>
        <taxon>Dikarya</taxon>
        <taxon>Ascomycota</taxon>
        <taxon>Pezizomycotina</taxon>
        <taxon>Sordariomycetes</taxon>
        <taxon>Xylariomycetidae</taxon>
        <taxon>Xylariales</taxon>
        <taxon>Microdochiaceae</taxon>
        <taxon>Microdochium</taxon>
    </lineage>
</organism>
<dbReference type="EMBL" id="JAGTJQ010000013">
    <property type="protein sequence ID" value="KAH7014130.1"/>
    <property type="molecule type" value="Genomic_DNA"/>
</dbReference>
<gene>
    <name evidence="1" type="ORF">B0I36DRAFT_338299</name>
</gene>
<protein>
    <recommendedName>
        <fullName evidence="3">Transcription factor domain-containing protein</fullName>
    </recommendedName>
</protein>
<reference evidence="1" key="1">
    <citation type="journal article" date="2021" name="Nat. Commun.">
        <title>Genetic determinants of endophytism in the Arabidopsis root mycobiome.</title>
        <authorList>
            <person name="Mesny F."/>
            <person name="Miyauchi S."/>
            <person name="Thiergart T."/>
            <person name="Pickel B."/>
            <person name="Atanasova L."/>
            <person name="Karlsson M."/>
            <person name="Huettel B."/>
            <person name="Barry K.W."/>
            <person name="Haridas S."/>
            <person name="Chen C."/>
            <person name="Bauer D."/>
            <person name="Andreopoulos W."/>
            <person name="Pangilinan J."/>
            <person name="LaButti K."/>
            <person name="Riley R."/>
            <person name="Lipzen A."/>
            <person name="Clum A."/>
            <person name="Drula E."/>
            <person name="Henrissat B."/>
            <person name="Kohler A."/>
            <person name="Grigoriev I.V."/>
            <person name="Martin F.M."/>
            <person name="Hacquard S."/>
        </authorList>
    </citation>
    <scope>NUCLEOTIDE SEQUENCE</scope>
    <source>
        <strain evidence="1">MPI-CAGE-CH-0230</strain>
    </source>
</reference>
<sequence>MSEMPASLLRDNPYLDSVLYEAALLFPSASDSHPAKARQLARVHDRHEIQSLYVMPYHAAEAIIPRLCSVCPSAWTRVSKDDVLMRNLLTSYFKNEYTCHATFHIDYFLEDMATGRSDACSSLLVNAVLAHACSTYLPFEDRSEYWNPDTLSYKFLVEAKRLWELEASPAVVLLDEHGNARPPRLTTIQAGIVLNMTINLTCMDKIGQTYYDRVIQLASEIDLFNYDGTYSHALVTEREATNLAFTAWAVFNWGVLVSYHFFLVPKLTQPPRWDLPDLAEHPRWYGDVALKYPDTASLSPTHLGHVLKARCQFRVIMADLSLAYYSPDSPMSPENVQRDPGQALAIANSFYARLEAWKQGLPSFLAAKEIALPSHIQLHCYFQTLKVSIYGPLQDVATLQTPSPASLVAEARRHLTTLARLYYLRHGYESADSWVGSPLISLANMYIDMLQAGTLTEPELVLEARSSLILMIKGLRDQSRNNAVCEVLFRMTKAKIRPEDHALLVSEGVVRVDEDEGKVMQMHAVQMQWPAMATTMADKPHSHSLTDLVRGMGQVTIADQQLGPTVR</sequence>
<dbReference type="Proteomes" id="UP000756346">
    <property type="component" value="Unassembled WGS sequence"/>
</dbReference>
<evidence type="ECO:0000313" key="1">
    <source>
        <dbReference type="EMBL" id="KAH7014130.1"/>
    </source>
</evidence>
<dbReference type="GeneID" id="70185282"/>
<name>A0A9P9BI91_9PEZI</name>
<evidence type="ECO:0008006" key="3">
    <source>
        <dbReference type="Google" id="ProtNLM"/>
    </source>
</evidence>